<reference evidence="9 10" key="1">
    <citation type="submission" date="2018-04" db="EMBL/GenBank/DDBJ databases">
        <title>Novel actinobacteria from marine sediment.</title>
        <authorList>
            <person name="Ng Z.Y."/>
            <person name="Tan G.Y.A."/>
        </authorList>
    </citation>
    <scope>NUCLEOTIDE SEQUENCE [LARGE SCALE GENOMIC DNA]</scope>
    <source>
        <strain evidence="9 10">TPS81</strain>
    </source>
</reference>
<dbReference type="InterPro" id="IPR040921">
    <property type="entry name" value="Peptidase_S66C"/>
</dbReference>
<dbReference type="InterPro" id="IPR027461">
    <property type="entry name" value="Carboxypeptidase_A_C_sf"/>
</dbReference>
<dbReference type="SUPFAM" id="SSF52317">
    <property type="entry name" value="Class I glutamine amidotransferase-like"/>
    <property type="match status" value="1"/>
</dbReference>
<dbReference type="AlphaFoldDB" id="A0A368T6Q9"/>
<organism evidence="9 10">
    <name type="scientific">Marinitenerispora sediminis</name>
    <dbReference type="NCBI Taxonomy" id="1931232"/>
    <lineage>
        <taxon>Bacteria</taxon>
        <taxon>Bacillati</taxon>
        <taxon>Actinomycetota</taxon>
        <taxon>Actinomycetes</taxon>
        <taxon>Streptosporangiales</taxon>
        <taxon>Nocardiopsidaceae</taxon>
        <taxon>Marinitenerispora</taxon>
    </lineage>
</organism>
<name>A0A368T6Q9_9ACTN</name>
<evidence type="ECO:0000256" key="6">
    <source>
        <dbReference type="SAM" id="MobiDB-lite"/>
    </source>
</evidence>
<dbReference type="InterPro" id="IPR027478">
    <property type="entry name" value="LdcA_N"/>
</dbReference>
<dbReference type="GO" id="GO:0006508">
    <property type="term" value="P:proteolysis"/>
    <property type="evidence" value="ECO:0007669"/>
    <property type="project" value="UniProtKB-KW"/>
</dbReference>
<proteinExistence type="inferred from homology"/>
<evidence type="ECO:0000256" key="2">
    <source>
        <dbReference type="ARBA" id="ARBA00022645"/>
    </source>
</evidence>
<comment type="caution">
    <text evidence="9">The sequence shown here is derived from an EMBL/GenBank/DDBJ whole genome shotgun (WGS) entry which is preliminary data.</text>
</comment>
<feature type="domain" description="LD-carboxypeptidase N-terminal" evidence="7">
    <location>
        <begin position="123"/>
        <end position="243"/>
    </location>
</feature>
<dbReference type="CDD" id="cd07025">
    <property type="entry name" value="Peptidase_S66"/>
    <property type="match status" value="1"/>
</dbReference>
<keyword evidence="4" id="KW-0378">Hydrolase</keyword>
<dbReference type="OrthoDB" id="9807329at2"/>
<feature type="domain" description="LD-carboxypeptidase C-terminal" evidence="8">
    <location>
        <begin position="288"/>
        <end position="400"/>
    </location>
</feature>
<dbReference type="Gene3D" id="3.40.50.10740">
    <property type="entry name" value="Class I glutamine amidotransferase-like"/>
    <property type="match status" value="1"/>
</dbReference>
<dbReference type="InterPro" id="IPR029062">
    <property type="entry name" value="Class_I_gatase-like"/>
</dbReference>
<dbReference type="InterPro" id="IPR003507">
    <property type="entry name" value="S66_fam"/>
</dbReference>
<evidence type="ECO:0000256" key="3">
    <source>
        <dbReference type="ARBA" id="ARBA00022670"/>
    </source>
</evidence>
<keyword evidence="10" id="KW-1185">Reference proteome</keyword>
<dbReference type="Pfam" id="PF17676">
    <property type="entry name" value="Peptidase_S66C"/>
    <property type="match status" value="1"/>
</dbReference>
<evidence type="ECO:0000256" key="1">
    <source>
        <dbReference type="ARBA" id="ARBA00010233"/>
    </source>
</evidence>
<dbReference type="Proteomes" id="UP000253318">
    <property type="component" value="Unassembled WGS sequence"/>
</dbReference>
<evidence type="ECO:0000256" key="4">
    <source>
        <dbReference type="ARBA" id="ARBA00022801"/>
    </source>
</evidence>
<evidence type="ECO:0000313" key="9">
    <source>
        <dbReference type="EMBL" id="RCV59190.1"/>
    </source>
</evidence>
<evidence type="ECO:0000259" key="8">
    <source>
        <dbReference type="Pfam" id="PF17676"/>
    </source>
</evidence>
<evidence type="ECO:0000313" key="10">
    <source>
        <dbReference type="Proteomes" id="UP000253318"/>
    </source>
</evidence>
<dbReference type="InterPro" id="IPR040449">
    <property type="entry name" value="Peptidase_S66_N"/>
</dbReference>
<keyword evidence="3" id="KW-0645">Protease</keyword>
<comment type="similarity">
    <text evidence="1">Belongs to the peptidase S66 family.</text>
</comment>
<feature type="region of interest" description="Disordered" evidence="6">
    <location>
        <begin position="1"/>
        <end position="21"/>
    </location>
</feature>
<evidence type="ECO:0000256" key="5">
    <source>
        <dbReference type="ARBA" id="ARBA00022825"/>
    </source>
</evidence>
<evidence type="ECO:0000259" key="7">
    <source>
        <dbReference type="Pfam" id="PF02016"/>
    </source>
</evidence>
<accession>A0A368T6Q9</accession>
<dbReference type="Pfam" id="PF02016">
    <property type="entry name" value="Peptidase_S66"/>
    <property type="match status" value="1"/>
</dbReference>
<protein>
    <submittedName>
        <fullName evidence="9">LD-carboxypeptidase</fullName>
    </submittedName>
</protein>
<keyword evidence="5" id="KW-0720">Serine protease</keyword>
<dbReference type="SUPFAM" id="SSF141986">
    <property type="entry name" value="LD-carboxypeptidase A C-terminal domain-like"/>
    <property type="match status" value="1"/>
</dbReference>
<sequence>MAGGAGALRGAVPGQPRRADHRAVRAAAGAGGRDLPAGAVGALPGAHRRARCPARLPDVRGRAARLPQGGDDRGGTARGAVAVRAGLRVRGRRAARGAAAVTAGAGPRRRVVRPPRLRPGDRVAVVAPCSPPTPERLAAACEVLRGWGLEVVLGRHVRDRHPRFGYLAGLDADRARDLQDAWLDPGIAAVLCARGGDGAHRTVDLLDFAAMRRARPKALVGYSDVTALHEAFTTELSVATLHGPVIASRDFLEDARTPAELRATLFEPESRLELTSPGAATLVPGRARGTTIGGNLSLLSDGLVTPHSRGSAAGGILLLEDVGEDVSRIDRMLTQLLRSGWLRGVAGIALGSWQDCTPDLDVIRDLLLERLAPLGVPVVWELGFGHCPSQLTVPLGVPAVLDADRAVLTLDRPALT</sequence>
<dbReference type="EMBL" id="QEIN01000068">
    <property type="protein sequence ID" value="RCV59190.1"/>
    <property type="molecule type" value="Genomic_DNA"/>
</dbReference>
<dbReference type="GO" id="GO:0008236">
    <property type="term" value="F:serine-type peptidase activity"/>
    <property type="evidence" value="ECO:0007669"/>
    <property type="project" value="UniProtKB-KW"/>
</dbReference>
<dbReference type="GO" id="GO:0004180">
    <property type="term" value="F:carboxypeptidase activity"/>
    <property type="evidence" value="ECO:0007669"/>
    <property type="project" value="UniProtKB-KW"/>
</dbReference>
<gene>
    <name evidence="9" type="ORF">DEF24_10670</name>
</gene>
<dbReference type="PANTHER" id="PTHR30237">
    <property type="entry name" value="MURAMOYLTETRAPEPTIDE CARBOXYPEPTIDASE"/>
    <property type="match status" value="1"/>
</dbReference>
<dbReference type="PANTHER" id="PTHR30237:SF2">
    <property type="entry name" value="MUREIN TETRAPEPTIDE CARBOXYPEPTIDASE"/>
    <property type="match status" value="1"/>
</dbReference>
<keyword evidence="2 9" id="KW-0121">Carboxypeptidase</keyword>
<dbReference type="Gene3D" id="3.50.30.60">
    <property type="entry name" value="LD-carboxypeptidase A C-terminal domain-like"/>
    <property type="match status" value="1"/>
</dbReference>